<evidence type="ECO:0000256" key="1">
    <source>
        <dbReference type="SAM" id="MobiDB-lite"/>
    </source>
</evidence>
<organism evidence="2 3">
    <name type="scientific">Desulfonema magnum</name>
    <dbReference type="NCBI Taxonomy" id="45655"/>
    <lineage>
        <taxon>Bacteria</taxon>
        <taxon>Pseudomonadati</taxon>
        <taxon>Thermodesulfobacteriota</taxon>
        <taxon>Desulfobacteria</taxon>
        <taxon>Desulfobacterales</taxon>
        <taxon>Desulfococcaceae</taxon>
        <taxon>Desulfonema</taxon>
    </lineage>
</organism>
<name>A0A975GMP5_9BACT</name>
<reference evidence="2" key="1">
    <citation type="journal article" date="2021" name="Microb. Physiol.">
        <title>Proteogenomic Insights into the Physiology of Marine, Sulfate-Reducing, Filamentous Desulfonema limicola and Desulfonema magnum.</title>
        <authorList>
            <person name="Schnaars V."/>
            <person name="Wohlbrand L."/>
            <person name="Scheve S."/>
            <person name="Hinrichs C."/>
            <person name="Reinhardt R."/>
            <person name="Rabus R."/>
        </authorList>
    </citation>
    <scope>NUCLEOTIDE SEQUENCE</scope>
    <source>
        <strain evidence="2">4be13</strain>
    </source>
</reference>
<evidence type="ECO:0000313" key="3">
    <source>
        <dbReference type="Proteomes" id="UP000663722"/>
    </source>
</evidence>
<dbReference type="EMBL" id="CP061800">
    <property type="protein sequence ID" value="QTA86895.1"/>
    <property type="molecule type" value="Genomic_DNA"/>
</dbReference>
<gene>
    <name evidence="2" type="ORF">dnm_029200</name>
</gene>
<protein>
    <submittedName>
        <fullName evidence="2">Uncharacterized protein</fullName>
    </submittedName>
</protein>
<feature type="region of interest" description="Disordered" evidence="1">
    <location>
        <begin position="1"/>
        <end position="49"/>
    </location>
</feature>
<accession>A0A975GMP5</accession>
<dbReference type="AlphaFoldDB" id="A0A975GMP5"/>
<sequence>MPDAPHSDLFHSEWDMNHPEDPNPPDPLERVPAHPDPPGNFHQSWTPDI</sequence>
<dbReference type="KEGG" id="dmm:dnm_029200"/>
<dbReference type="Proteomes" id="UP000663722">
    <property type="component" value="Chromosome"/>
</dbReference>
<evidence type="ECO:0000313" key="2">
    <source>
        <dbReference type="EMBL" id="QTA86895.1"/>
    </source>
</evidence>
<keyword evidence="3" id="KW-1185">Reference proteome</keyword>
<feature type="compositionally biased region" description="Basic and acidic residues" evidence="1">
    <location>
        <begin position="1"/>
        <end position="33"/>
    </location>
</feature>
<proteinExistence type="predicted"/>